<dbReference type="EMBL" id="VSSQ01000455">
    <property type="protein sequence ID" value="MPL95119.1"/>
    <property type="molecule type" value="Genomic_DNA"/>
</dbReference>
<sequence length="198" mass="22381">MPSLVESLQELERDLRYTPVRIAAHSDIPFAVFRYSPSEEFSLRKHLRLLAINLEKDCSRSVHFISLARIAWETAERYGLDDLFRTEKLRGFDAAQRHLGQLLSSEDFRPAEQSILEKLASLDPDRDCAFLVRAGGFAPAILRTSTLLGALENRTRVPIVLFYPGHLEYGTDLRFYDLPSQGGLGAYSYRVKIYGGGA</sequence>
<comment type="caution">
    <text evidence="1">The sequence shown here is derived from an EMBL/GenBank/DDBJ whole genome shotgun (WGS) entry which is preliminary data.</text>
</comment>
<name>A0A644VUM9_9ZZZZ</name>
<proteinExistence type="predicted"/>
<evidence type="ECO:0000313" key="1">
    <source>
        <dbReference type="EMBL" id="MPL95119.1"/>
    </source>
</evidence>
<protein>
    <recommendedName>
        <fullName evidence="2">DUF1788 domain-containing protein</fullName>
    </recommendedName>
</protein>
<dbReference type="AlphaFoldDB" id="A0A644VUM9"/>
<dbReference type="Pfam" id="PF08747">
    <property type="entry name" value="BrxB"/>
    <property type="match status" value="1"/>
</dbReference>
<gene>
    <name evidence="1" type="ORF">SDC9_41283</name>
</gene>
<dbReference type="InterPro" id="IPR014858">
    <property type="entry name" value="BrxB"/>
</dbReference>
<organism evidence="1">
    <name type="scientific">bioreactor metagenome</name>
    <dbReference type="NCBI Taxonomy" id="1076179"/>
    <lineage>
        <taxon>unclassified sequences</taxon>
        <taxon>metagenomes</taxon>
        <taxon>ecological metagenomes</taxon>
    </lineage>
</organism>
<accession>A0A644VUM9</accession>
<evidence type="ECO:0008006" key="2">
    <source>
        <dbReference type="Google" id="ProtNLM"/>
    </source>
</evidence>
<reference evidence="1" key="1">
    <citation type="submission" date="2019-08" db="EMBL/GenBank/DDBJ databases">
        <authorList>
            <person name="Kucharzyk K."/>
            <person name="Murdoch R.W."/>
            <person name="Higgins S."/>
            <person name="Loffler F."/>
        </authorList>
    </citation>
    <scope>NUCLEOTIDE SEQUENCE</scope>
</reference>